<gene>
    <name evidence="2" type="ORF">C6P61_07520</name>
</gene>
<dbReference type="EMBL" id="PVLR01000018">
    <property type="protein sequence ID" value="PRD69162.1"/>
    <property type="molecule type" value="Genomic_DNA"/>
</dbReference>
<dbReference type="Proteomes" id="UP000238326">
    <property type="component" value="Unassembled WGS sequence"/>
</dbReference>
<proteinExistence type="predicted"/>
<evidence type="ECO:0000313" key="3">
    <source>
        <dbReference type="Proteomes" id="UP000238326"/>
    </source>
</evidence>
<keyword evidence="3" id="KW-1185">Reference proteome</keyword>
<evidence type="ECO:0000259" key="1">
    <source>
        <dbReference type="Pfam" id="PF10047"/>
    </source>
</evidence>
<accession>A0A2S9KFF7</accession>
<name>A0A2S9KFF7_9BURK</name>
<dbReference type="AlphaFoldDB" id="A0A2S9KFF7"/>
<evidence type="ECO:0000313" key="2">
    <source>
        <dbReference type="EMBL" id="PRD69162.1"/>
    </source>
</evidence>
<comment type="caution">
    <text evidence="2">The sequence shown here is derived from an EMBL/GenBank/DDBJ whole genome shotgun (WGS) entry which is preliminary data.</text>
</comment>
<dbReference type="Pfam" id="PF10047">
    <property type="entry name" value="DUF2281"/>
    <property type="match status" value="1"/>
</dbReference>
<dbReference type="InterPro" id="IPR018739">
    <property type="entry name" value="DUF2281"/>
</dbReference>
<protein>
    <recommendedName>
        <fullName evidence="1">DUF2281 domain-containing protein</fullName>
    </recommendedName>
</protein>
<organism evidence="2 3">
    <name type="scientific">Malikia spinosa</name>
    <dbReference type="NCBI Taxonomy" id="86180"/>
    <lineage>
        <taxon>Bacteria</taxon>
        <taxon>Pseudomonadati</taxon>
        <taxon>Pseudomonadota</taxon>
        <taxon>Betaproteobacteria</taxon>
        <taxon>Burkholderiales</taxon>
        <taxon>Comamonadaceae</taxon>
        <taxon>Malikia</taxon>
    </lineage>
</organism>
<dbReference type="OrthoDB" id="9182357at2"/>
<reference evidence="2 3" key="1">
    <citation type="submission" date="2018-03" db="EMBL/GenBank/DDBJ databases">
        <title>Comparative genomics illustrates the genes involved in a hyperalkaliphilic mechanisms of Serpentinomonas isolated from highly-alkaline calcium-rich serpentinized springs.</title>
        <authorList>
            <person name="Suzuki S."/>
            <person name="Ishii S."/>
            <person name="Walworth N."/>
            <person name="Bird L."/>
            <person name="Kuenen J.G."/>
            <person name="Nealson K.H."/>
        </authorList>
    </citation>
    <scope>NUCLEOTIDE SEQUENCE [LARGE SCALE GENOMIC DNA]</scope>
    <source>
        <strain evidence="2 3">83</strain>
    </source>
</reference>
<feature type="domain" description="DUF2281" evidence="1">
    <location>
        <begin position="7"/>
        <end position="68"/>
    </location>
</feature>
<sequence length="76" mass="8277">MPTIAERLWETAHTLPEPLLAEVLDFAEFLSARQARQEAARQSVTLASLCGGLRESTTFAGSPLDIQDQLRGVHSA</sequence>
<dbReference type="RefSeq" id="WP_105729317.1">
    <property type="nucleotide sequence ID" value="NZ_PVLR01000018.1"/>
</dbReference>